<dbReference type="EMBL" id="AZMM01003660">
    <property type="protein sequence ID" value="ETJ42375.1"/>
    <property type="molecule type" value="Genomic_DNA"/>
</dbReference>
<feature type="non-terminal residue" evidence="2">
    <location>
        <position position="1"/>
    </location>
</feature>
<evidence type="ECO:0000256" key="1">
    <source>
        <dbReference type="SAM" id="MobiDB-lite"/>
    </source>
</evidence>
<protein>
    <submittedName>
        <fullName evidence="2">Nitrate reductase</fullName>
    </submittedName>
</protein>
<reference evidence="2" key="1">
    <citation type="submission" date="2013-12" db="EMBL/GenBank/DDBJ databases">
        <title>A Varibaculum cambriense genome reconstructed from a premature infant gut community with otherwise low bacterial novelty that shifts toward anaerobic metabolism during the third week of life.</title>
        <authorList>
            <person name="Brown C.T."/>
            <person name="Sharon I."/>
            <person name="Thomas B.C."/>
            <person name="Castelle C.J."/>
            <person name="Morowitz M.J."/>
            <person name="Banfield J.F."/>
        </authorList>
    </citation>
    <scope>NUCLEOTIDE SEQUENCE</scope>
</reference>
<name>W1YKY2_9ZZZZ</name>
<evidence type="ECO:0000313" key="2">
    <source>
        <dbReference type="EMBL" id="ETJ42375.1"/>
    </source>
</evidence>
<organism evidence="2">
    <name type="scientific">human gut metagenome</name>
    <dbReference type="NCBI Taxonomy" id="408170"/>
    <lineage>
        <taxon>unclassified sequences</taxon>
        <taxon>metagenomes</taxon>
        <taxon>organismal metagenomes</taxon>
    </lineage>
</organism>
<proteinExistence type="predicted"/>
<accession>W1YKY2</accession>
<gene>
    <name evidence="2" type="ORF">Q604_UNBC03660G0001</name>
</gene>
<dbReference type="AlphaFoldDB" id="W1YKY2"/>
<feature type="region of interest" description="Disordered" evidence="1">
    <location>
        <begin position="55"/>
        <end position="75"/>
    </location>
</feature>
<comment type="caution">
    <text evidence="2">The sequence shown here is derived from an EMBL/GenBank/DDBJ whole genome shotgun (WGS) entry which is preliminary data.</text>
</comment>
<sequence length="75" mass="7599">EVPRGMAAMGPDVRTLLGQGAPAGCHTVASFHGQAGPEADSPLTTPVMLPVPVVRREPVPAPSGPAAGTGYRQEQ</sequence>